<protein>
    <submittedName>
        <fullName evidence="2">Uncharacterized protein</fullName>
    </submittedName>
</protein>
<evidence type="ECO:0000313" key="3">
    <source>
        <dbReference type="Proteomes" id="UP001642464"/>
    </source>
</evidence>
<dbReference type="Proteomes" id="UP001642464">
    <property type="component" value="Unassembled WGS sequence"/>
</dbReference>
<feature type="compositionally biased region" description="Basic and acidic residues" evidence="1">
    <location>
        <begin position="176"/>
        <end position="188"/>
    </location>
</feature>
<feature type="region of interest" description="Disordered" evidence="1">
    <location>
        <begin position="163"/>
        <end position="215"/>
    </location>
</feature>
<keyword evidence="3" id="KW-1185">Reference proteome</keyword>
<evidence type="ECO:0000313" key="2">
    <source>
        <dbReference type="EMBL" id="CAK9016875.1"/>
    </source>
</evidence>
<accession>A0ABP0JR15</accession>
<reference evidence="2 3" key="1">
    <citation type="submission" date="2024-02" db="EMBL/GenBank/DDBJ databases">
        <authorList>
            <person name="Chen Y."/>
            <person name="Shah S."/>
            <person name="Dougan E. K."/>
            <person name="Thang M."/>
            <person name="Chan C."/>
        </authorList>
    </citation>
    <scope>NUCLEOTIDE SEQUENCE [LARGE SCALE GENOMIC DNA]</scope>
</reference>
<name>A0ABP0JR15_9DINO</name>
<evidence type="ECO:0000256" key="1">
    <source>
        <dbReference type="SAM" id="MobiDB-lite"/>
    </source>
</evidence>
<feature type="region of interest" description="Disordered" evidence="1">
    <location>
        <begin position="125"/>
        <end position="149"/>
    </location>
</feature>
<feature type="non-terminal residue" evidence="2">
    <location>
        <position position="1"/>
    </location>
</feature>
<sequence>SFLGAAEVESRLKSQRLHMDSFFTGGDFPTAAMQQISAAVHRRMGKREGLSNTQKRQIHDVYVKDKQDQKVRRYRIFYDLAKYEWWSQKHKRWLLPDELLCAMGYPALGQFAEVAGVQSFDLKNLSDNQKDEPDEAEGVTTLDEAPNLLQDEADEGPFVLFKTEPDEEESQAPFMIEKDEPPGKDRYPAHVASQPSQPGLLGDELEEHSSASDDSDEYLADVEDIDSSGVHKALVRLSFETERVQRLLNNPCKCADKTCYQKLEFKSVMAFLDAFEARSKSEQDTILALALEQTEIPKPTQKVRKDYYFLGVQLRRVCFQALLGISSHRLDRMGAIDLRYGKRVPKPSPLTASIDSFCTVLYNSIAEPLPDQ</sequence>
<gene>
    <name evidence="2" type="ORF">SCF082_LOCUS13383</name>
</gene>
<dbReference type="EMBL" id="CAXAMM010008258">
    <property type="protein sequence ID" value="CAK9016875.1"/>
    <property type="molecule type" value="Genomic_DNA"/>
</dbReference>
<organism evidence="2 3">
    <name type="scientific">Durusdinium trenchii</name>
    <dbReference type="NCBI Taxonomy" id="1381693"/>
    <lineage>
        <taxon>Eukaryota</taxon>
        <taxon>Sar</taxon>
        <taxon>Alveolata</taxon>
        <taxon>Dinophyceae</taxon>
        <taxon>Suessiales</taxon>
        <taxon>Symbiodiniaceae</taxon>
        <taxon>Durusdinium</taxon>
    </lineage>
</organism>
<comment type="caution">
    <text evidence="2">The sequence shown here is derived from an EMBL/GenBank/DDBJ whole genome shotgun (WGS) entry which is preliminary data.</text>
</comment>
<proteinExistence type="predicted"/>